<dbReference type="Pfam" id="PF13561">
    <property type="entry name" value="adh_short_C2"/>
    <property type="match status" value="1"/>
</dbReference>
<dbReference type="GO" id="GO:0032787">
    <property type="term" value="P:monocarboxylic acid metabolic process"/>
    <property type="evidence" value="ECO:0007669"/>
    <property type="project" value="UniProtKB-ARBA"/>
</dbReference>
<name>A0A1M4YRE6_9CLOT</name>
<protein>
    <submittedName>
        <fullName evidence="4">3-oxoacyl-[acyl-carrier protein] reductase</fullName>
    </submittedName>
</protein>
<accession>A0A1M4YRE6</accession>
<dbReference type="NCBIfam" id="NF005559">
    <property type="entry name" value="PRK07231.1"/>
    <property type="match status" value="1"/>
</dbReference>
<dbReference type="PRINTS" id="PR00081">
    <property type="entry name" value="GDHRDH"/>
</dbReference>
<dbReference type="InterPro" id="IPR002347">
    <property type="entry name" value="SDR_fam"/>
</dbReference>
<dbReference type="STRING" id="1533.SAMN05443638_13110"/>
<dbReference type="FunFam" id="3.40.50.720:FF:000173">
    <property type="entry name" value="3-oxoacyl-[acyl-carrier protein] reductase"/>
    <property type="match status" value="1"/>
</dbReference>
<dbReference type="PANTHER" id="PTHR42879:SF2">
    <property type="entry name" value="3-OXOACYL-[ACYL-CARRIER-PROTEIN] REDUCTASE FABG"/>
    <property type="match status" value="1"/>
</dbReference>
<dbReference type="InterPro" id="IPR050259">
    <property type="entry name" value="SDR"/>
</dbReference>
<organism evidence="4 5">
    <name type="scientific">Clostridium fallax</name>
    <dbReference type="NCBI Taxonomy" id="1533"/>
    <lineage>
        <taxon>Bacteria</taxon>
        <taxon>Bacillati</taxon>
        <taxon>Bacillota</taxon>
        <taxon>Clostridia</taxon>
        <taxon>Eubacteriales</taxon>
        <taxon>Clostridiaceae</taxon>
        <taxon>Clostridium</taxon>
    </lineage>
</organism>
<sequence length="247" mass="26540">MSDLSGKIALVTGASKGIGRGIAIALGKEGATVVIHYNNDKKGAEETERIIKECGGYSKIIQGDLTNYKQAKNIVEDTLKTFQRIDILINNAGICHLGLFMDMKVEEIDSLINTDLKGAMYICHSALPSMISRKYGKIINLSSIWGNVGASCEVAYSAAKGGINSFTKALAKEMAPSGITVNAIAPGVIDTAMNKWMSKEEKESLEYEIPIGRFGKAEEIGNVVTFLCKDEASYITGQVITVDGGYL</sequence>
<dbReference type="EMBL" id="FQVM01000031">
    <property type="protein sequence ID" value="SHF08429.1"/>
    <property type="molecule type" value="Genomic_DNA"/>
</dbReference>
<dbReference type="SUPFAM" id="SSF51735">
    <property type="entry name" value="NAD(P)-binding Rossmann-fold domains"/>
    <property type="match status" value="1"/>
</dbReference>
<dbReference type="Gene3D" id="3.40.50.720">
    <property type="entry name" value="NAD(P)-binding Rossmann-like Domain"/>
    <property type="match status" value="1"/>
</dbReference>
<keyword evidence="3" id="KW-0443">Lipid metabolism</keyword>
<evidence type="ECO:0000256" key="3">
    <source>
        <dbReference type="ARBA" id="ARBA00023221"/>
    </source>
</evidence>
<dbReference type="GO" id="GO:0008202">
    <property type="term" value="P:steroid metabolic process"/>
    <property type="evidence" value="ECO:0007669"/>
    <property type="project" value="UniProtKB-KW"/>
</dbReference>
<dbReference type="GO" id="GO:0016491">
    <property type="term" value="F:oxidoreductase activity"/>
    <property type="evidence" value="ECO:0007669"/>
    <property type="project" value="UniProtKB-KW"/>
</dbReference>
<evidence type="ECO:0000313" key="4">
    <source>
        <dbReference type="EMBL" id="SHF08429.1"/>
    </source>
</evidence>
<dbReference type="PRINTS" id="PR00080">
    <property type="entry name" value="SDRFAMILY"/>
</dbReference>
<evidence type="ECO:0000256" key="2">
    <source>
        <dbReference type="ARBA" id="ARBA00023002"/>
    </source>
</evidence>
<gene>
    <name evidence="4" type="ORF">SAMN05443638_13110</name>
</gene>
<dbReference type="PANTHER" id="PTHR42879">
    <property type="entry name" value="3-OXOACYL-(ACYL-CARRIER-PROTEIN) REDUCTASE"/>
    <property type="match status" value="1"/>
</dbReference>
<dbReference type="NCBIfam" id="NF047420">
    <property type="entry name" value="EF_P_mod_YmfI"/>
    <property type="match status" value="1"/>
</dbReference>
<dbReference type="RefSeq" id="WP_072897409.1">
    <property type="nucleotide sequence ID" value="NZ_FQVM01000031.1"/>
</dbReference>
<evidence type="ECO:0000313" key="5">
    <source>
        <dbReference type="Proteomes" id="UP000184035"/>
    </source>
</evidence>
<dbReference type="AlphaFoldDB" id="A0A1M4YRE6"/>
<dbReference type="PROSITE" id="PS00061">
    <property type="entry name" value="ADH_SHORT"/>
    <property type="match status" value="1"/>
</dbReference>
<dbReference type="OrthoDB" id="9803333at2"/>
<dbReference type="InterPro" id="IPR036291">
    <property type="entry name" value="NAD(P)-bd_dom_sf"/>
</dbReference>
<keyword evidence="3" id="KW-0753">Steroid metabolism</keyword>
<dbReference type="NCBIfam" id="NF009466">
    <property type="entry name" value="PRK12826.1-2"/>
    <property type="match status" value="1"/>
</dbReference>
<evidence type="ECO:0000256" key="1">
    <source>
        <dbReference type="ARBA" id="ARBA00006484"/>
    </source>
</evidence>
<proteinExistence type="inferred from homology"/>
<comment type="similarity">
    <text evidence="1">Belongs to the short-chain dehydrogenases/reductases (SDR) family.</text>
</comment>
<keyword evidence="5" id="KW-1185">Reference proteome</keyword>
<keyword evidence="2" id="KW-0560">Oxidoreductase</keyword>
<dbReference type="InterPro" id="IPR020904">
    <property type="entry name" value="Sc_DH/Rdtase_CS"/>
</dbReference>
<dbReference type="Proteomes" id="UP000184035">
    <property type="component" value="Unassembled WGS sequence"/>
</dbReference>
<reference evidence="4 5" key="1">
    <citation type="submission" date="2016-11" db="EMBL/GenBank/DDBJ databases">
        <authorList>
            <person name="Jaros S."/>
            <person name="Januszkiewicz K."/>
            <person name="Wedrychowicz H."/>
        </authorList>
    </citation>
    <scope>NUCLEOTIDE SEQUENCE [LARGE SCALE GENOMIC DNA]</scope>
    <source>
        <strain evidence="4 5">DSM 2631</strain>
    </source>
</reference>